<reference evidence="1 2" key="1">
    <citation type="submission" date="2019-10" db="EMBL/GenBank/DDBJ databases">
        <authorList>
            <person name="Karimi E."/>
        </authorList>
    </citation>
    <scope>NUCLEOTIDE SEQUENCE [LARGE SCALE GENOMIC DNA]</scope>
    <source>
        <strain evidence="1">Aeromonas sp. 8C</strain>
    </source>
</reference>
<evidence type="ECO:0000313" key="2">
    <source>
        <dbReference type="Proteomes" id="UP000439123"/>
    </source>
</evidence>
<dbReference type="EMBL" id="CABWLC010000004">
    <property type="protein sequence ID" value="VXA81917.1"/>
    <property type="molecule type" value="Genomic_DNA"/>
</dbReference>
<protein>
    <submittedName>
        <fullName evidence="1">Uncharacterized protein</fullName>
    </submittedName>
</protein>
<name>A0A653KS57_AERVE</name>
<proteinExistence type="predicted"/>
<organism evidence="1 2">
    <name type="scientific">Aeromonas veronii</name>
    <dbReference type="NCBI Taxonomy" id="654"/>
    <lineage>
        <taxon>Bacteria</taxon>
        <taxon>Pseudomonadati</taxon>
        <taxon>Pseudomonadota</taxon>
        <taxon>Gammaproteobacteria</taxon>
        <taxon>Aeromonadales</taxon>
        <taxon>Aeromonadaceae</taxon>
        <taxon>Aeromonas</taxon>
    </lineage>
</organism>
<accession>A0A653KS57</accession>
<gene>
    <name evidence="1" type="ORF">AERO8C_120414</name>
</gene>
<dbReference type="AlphaFoldDB" id="A0A653KS57"/>
<sequence length="60" mass="6547">MARVTAACSISTSNCVGRGRKLGAIVVIEMRLTSANYAKKGLFFDGLKRLRAVIIICRFV</sequence>
<dbReference type="Proteomes" id="UP000439123">
    <property type="component" value="Unassembled WGS sequence"/>
</dbReference>
<evidence type="ECO:0000313" key="1">
    <source>
        <dbReference type="EMBL" id="VXA81917.1"/>
    </source>
</evidence>